<dbReference type="InterPro" id="IPR002220">
    <property type="entry name" value="DapA-like"/>
</dbReference>
<protein>
    <recommendedName>
        <fullName evidence="4 12">4-hydroxy-tetrahydrodipicolinate synthase</fullName>
        <shortName evidence="12">HTPA synthase</shortName>
        <ecNumber evidence="4 12">4.3.3.7</ecNumber>
    </recommendedName>
</protein>
<dbReference type="InterPro" id="IPR005263">
    <property type="entry name" value="DapA"/>
</dbReference>
<dbReference type="SMART" id="SM01130">
    <property type="entry name" value="DHDPS"/>
    <property type="match status" value="1"/>
</dbReference>
<evidence type="ECO:0000256" key="5">
    <source>
        <dbReference type="ARBA" id="ARBA00022490"/>
    </source>
</evidence>
<dbReference type="Gene3D" id="3.20.20.70">
    <property type="entry name" value="Aldolase class I"/>
    <property type="match status" value="1"/>
</dbReference>
<reference evidence="15" key="1">
    <citation type="journal article" date="2019" name="Int. J. Syst. Evol. Microbiol.">
        <title>The Global Catalogue of Microorganisms (GCM) 10K type strain sequencing project: providing services to taxonomists for standard genome sequencing and annotation.</title>
        <authorList>
            <consortium name="The Broad Institute Genomics Platform"/>
            <consortium name="The Broad Institute Genome Sequencing Center for Infectious Disease"/>
            <person name="Wu L."/>
            <person name="Ma J."/>
        </authorList>
    </citation>
    <scope>NUCLEOTIDE SEQUENCE [LARGE SCALE GENOMIC DNA]</scope>
    <source>
        <strain evidence="15">JCM 17939</strain>
    </source>
</reference>
<dbReference type="InterPro" id="IPR020625">
    <property type="entry name" value="Schiff_base-form_aldolases_AS"/>
</dbReference>
<comment type="similarity">
    <text evidence="3 12 13">Belongs to the DapA family.</text>
</comment>
<keyword evidence="10 12" id="KW-0704">Schiff base</keyword>
<feature type="site" description="Part of a proton relay during catalysis" evidence="12">
    <location>
        <position position="56"/>
    </location>
</feature>
<proteinExistence type="inferred from homology"/>
<dbReference type="EMBL" id="BAABHK010000001">
    <property type="protein sequence ID" value="GAA4620871.1"/>
    <property type="molecule type" value="Genomic_DNA"/>
</dbReference>
<comment type="subcellular location">
    <subcellularLocation>
        <location evidence="12">Cytoplasm</location>
    </subcellularLocation>
</comment>
<dbReference type="SUPFAM" id="SSF51569">
    <property type="entry name" value="Aldolase"/>
    <property type="match status" value="1"/>
</dbReference>
<feature type="active site" description="Proton donor/acceptor" evidence="12">
    <location>
        <position position="145"/>
    </location>
</feature>
<keyword evidence="7 12" id="KW-0220">Diaminopimelate biosynthesis</keyword>
<keyword evidence="8 12" id="KW-0457">Lysine biosynthesis</keyword>
<keyword evidence="5 12" id="KW-0963">Cytoplasm</keyword>
<evidence type="ECO:0000256" key="3">
    <source>
        <dbReference type="ARBA" id="ARBA00007592"/>
    </source>
</evidence>
<evidence type="ECO:0000256" key="6">
    <source>
        <dbReference type="ARBA" id="ARBA00022605"/>
    </source>
</evidence>
<accession>A0ABP8U3J4</accession>
<evidence type="ECO:0000313" key="15">
    <source>
        <dbReference type="Proteomes" id="UP001501442"/>
    </source>
</evidence>
<comment type="subunit">
    <text evidence="12">Homotetramer; dimer of dimers.</text>
</comment>
<dbReference type="InterPro" id="IPR013785">
    <property type="entry name" value="Aldolase_TIM"/>
</dbReference>
<dbReference type="PROSITE" id="PS00666">
    <property type="entry name" value="DHDPS_2"/>
    <property type="match status" value="1"/>
</dbReference>
<feature type="binding site" evidence="12">
    <location>
        <position position="57"/>
    </location>
    <ligand>
        <name>pyruvate</name>
        <dbReference type="ChEBI" id="CHEBI:15361"/>
    </ligand>
</feature>
<evidence type="ECO:0000256" key="13">
    <source>
        <dbReference type="PIRNR" id="PIRNR001365"/>
    </source>
</evidence>
<dbReference type="PIRSF" id="PIRSF001365">
    <property type="entry name" value="DHDPS"/>
    <property type="match status" value="1"/>
</dbReference>
<keyword evidence="15" id="KW-1185">Reference proteome</keyword>
<feature type="active site" description="Schiff-base intermediate with substrate" evidence="12">
    <location>
        <position position="173"/>
    </location>
</feature>
<evidence type="ECO:0000313" key="14">
    <source>
        <dbReference type="EMBL" id="GAA4620871.1"/>
    </source>
</evidence>
<gene>
    <name evidence="14" type="primary">dapA_1</name>
    <name evidence="12" type="synonym">dapA</name>
    <name evidence="14" type="ORF">GCM10023196_006520</name>
</gene>
<evidence type="ECO:0000256" key="10">
    <source>
        <dbReference type="ARBA" id="ARBA00023270"/>
    </source>
</evidence>
<evidence type="ECO:0000256" key="11">
    <source>
        <dbReference type="ARBA" id="ARBA00047836"/>
    </source>
</evidence>
<comment type="caution">
    <text evidence="14">The sequence shown here is derived from an EMBL/GenBank/DDBJ whole genome shotgun (WGS) entry which is preliminary data.</text>
</comment>
<comment type="pathway">
    <text evidence="2 12">Amino-acid biosynthesis; L-lysine biosynthesis via DAP pathway; (S)-tetrahydrodipicolinate from L-aspartate: step 3/4.</text>
</comment>
<evidence type="ECO:0000256" key="4">
    <source>
        <dbReference type="ARBA" id="ARBA00012086"/>
    </source>
</evidence>
<dbReference type="Pfam" id="PF00701">
    <property type="entry name" value="DHDPS"/>
    <property type="match status" value="1"/>
</dbReference>
<dbReference type="PANTHER" id="PTHR12128">
    <property type="entry name" value="DIHYDRODIPICOLINATE SYNTHASE"/>
    <property type="match status" value="1"/>
</dbReference>
<evidence type="ECO:0000256" key="2">
    <source>
        <dbReference type="ARBA" id="ARBA00005120"/>
    </source>
</evidence>
<keyword evidence="9 12" id="KW-0456">Lyase</keyword>
<name>A0ABP8U3J4_9ACTN</name>
<dbReference type="PRINTS" id="PR00146">
    <property type="entry name" value="DHPICSNTHASE"/>
</dbReference>
<evidence type="ECO:0000256" key="7">
    <source>
        <dbReference type="ARBA" id="ARBA00022915"/>
    </source>
</evidence>
<evidence type="ECO:0000256" key="8">
    <source>
        <dbReference type="ARBA" id="ARBA00023154"/>
    </source>
</evidence>
<keyword evidence="6 12" id="KW-0028">Amino-acid biosynthesis</keyword>
<feature type="site" description="Part of a proton relay during catalysis" evidence="12">
    <location>
        <position position="119"/>
    </location>
</feature>
<dbReference type="HAMAP" id="MF_00418">
    <property type="entry name" value="DapA"/>
    <property type="match status" value="1"/>
</dbReference>
<feature type="binding site" evidence="12">
    <location>
        <position position="213"/>
    </location>
    <ligand>
        <name>pyruvate</name>
        <dbReference type="ChEBI" id="CHEBI:15361"/>
    </ligand>
</feature>
<evidence type="ECO:0000256" key="12">
    <source>
        <dbReference type="HAMAP-Rule" id="MF_00418"/>
    </source>
</evidence>
<dbReference type="EC" id="4.3.3.7" evidence="4 12"/>
<organism evidence="14 15">
    <name type="scientific">Actinoallomurus vinaceus</name>
    <dbReference type="NCBI Taxonomy" id="1080074"/>
    <lineage>
        <taxon>Bacteria</taxon>
        <taxon>Bacillati</taxon>
        <taxon>Actinomycetota</taxon>
        <taxon>Actinomycetes</taxon>
        <taxon>Streptosporangiales</taxon>
        <taxon>Thermomonosporaceae</taxon>
        <taxon>Actinoallomurus</taxon>
    </lineage>
</organism>
<comment type="function">
    <text evidence="1 12">Catalyzes the condensation of (S)-aspartate-beta-semialdehyde [(S)-ASA] and pyruvate to 4-hydroxy-tetrahydrodipicolinate (HTPA).</text>
</comment>
<dbReference type="PANTHER" id="PTHR12128:SF66">
    <property type="entry name" value="4-HYDROXY-2-OXOGLUTARATE ALDOLASE, MITOCHONDRIAL"/>
    <property type="match status" value="1"/>
</dbReference>
<evidence type="ECO:0000256" key="1">
    <source>
        <dbReference type="ARBA" id="ARBA00003294"/>
    </source>
</evidence>
<comment type="catalytic activity">
    <reaction evidence="11 12">
        <text>L-aspartate 4-semialdehyde + pyruvate = (2S,4S)-4-hydroxy-2,3,4,5-tetrahydrodipicolinate + H2O + H(+)</text>
        <dbReference type="Rhea" id="RHEA:34171"/>
        <dbReference type="ChEBI" id="CHEBI:15361"/>
        <dbReference type="ChEBI" id="CHEBI:15377"/>
        <dbReference type="ChEBI" id="CHEBI:15378"/>
        <dbReference type="ChEBI" id="CHEBI:67139"/>
        <dbReference type="ChEBI" id="CHEBI:537519"/>
        <dbReference type="EC" id="4.3.3.7"/>
    </reaction>
</comment>
<sequence>MPRGIHVPKEGSMPRGIHVPLVTPFGSDGALDVPSLERLAHHVLNEGAAGLVVLATTGEGALLTADERSTVIGTCRRISDAYGTPLTVGAGTIGTDESIRQAVDRGVAADLLLTVVPYYVRPTDEGVLDHFAAIGAAVGVPLLVYNIPYRTGKTLRAETLLKLLATEHVAGIKHCAGAIDADTLTLLAEGQGVLGGDDAYLYPLLQLGAAGGITASANVAPAAFAAMADAVRDGDAARALDLHNTLLSLVNALFAEPSPSVIKAVLAERGLIADAAVRSPLRPPSAASVTAALDRLRTLGA</sequence>
<comment type="caution">
    <text evidence="12">Was originally thought to be a dihydrodipicolinate synthase (DHDPS), catalyzing the condensation of (S)-aspartate-beta-semialdehyde [(S)-ASA] and pyruvate to dihydrodipicolinate (DHDP). However, it was shown in E.coli that the product of the enzymatic reaction is not dihydrodipicolinate but in fact (4S)-4-hydroxy-2,3,4,5-tetrahydro-(2S)-dipicolinic acid (HTPA), and that the consecutive dehydration reaction leading to DHDP is not spontaneous but catalyzed by DapB.</text>
</comment>
<evidence type="ECO:0000256" key="9">
    <source>
        <dbReference type="ARBA" id="ARBA00023239"/>
    </source>
</evidence>
<dbReference type="Proteomes" id="UP001501442">
    <property type="component" value="Unassembled WGS sequence"/>
</dbReference>